<evidence type="ECO:0000313" key="2">
    <source>
        <dbReference type="Proteomes" id="UP001177021"/>
    </source>
</evidence>
<dbReference type="EMBL" id="CASHSV030000513">
    <property type="protein sequence ID" value="CAJ2666161.1"/>
    <property type="molecule type" value="Genomic_DNA"/>
</dbReference>
<evidence type="ECO:0000313" key="1">
    <source>
        <dbReference type="EMBL" id="CAJ2666161.1"/>
    </source>
</evidence>
<gene>
    <name evidence="1" type="ORF">MILVUS5_LOCUS31005</name>
</gene>
<sequence>MQIISLYSHINTPILLLKHPHSSSSSSSPQQQPHHHNPNFHSNKNQSFQNPTSKKPFFHQPNSSLFQNHKHKLNNKHSSLPSLMLYYTENALFHQAQTTWEQLLNSSFNPSLNFISKLFKSYSKHRKFDEIIDILHSLNSKNSAFLPQFYLLAISCFGNAGNLKLMEETTNEMVSKGFQMDAKTGNEFLLCYAVFGSLNEMENAYGRFKRSRFLIEENVIRAMAYGYIKRRKFYELGEFVRDVGLGRKNVGNLLWNLLLLSYAANFKMKSLQKEFLSMVKLGFRPDITTFNIRALAFSKMALFWDLHLSIEHMRSEKVVPDLVTYGCVVDGYMDRKLGRNLDFVLNKMNVDDCPRVLTDPFVFEVLGKGDFHLSSEAFLEYKTQKHKLTYRDLIKKYLKKHYRRDQIFWNY</sequence>
<protein>
    <submittedName>
        <fullName evidence="1">Uncharacterized protein</fullName>
    </submittedName>
</protein>
<accession>A0ACB0LA46</accession>
<comment type="caution">
    <text evidence="1">The sequence shown here is derived from an EMBL/GenBank/DDBJ whole genome shotgun (WGS) entry which is preliminary data.</text>
</comment>
<name>A0ACB0LA46_TRIPR</name>
<proteinExistence type="predicted"/>
<reference evidence="1" key="1">
    <citation type="submission" date="2023-10" db="EMBL/GenBank/DDBJ databases">
        <authorList>
            <person name="Rodriguez Cubillos JULIANA M."/>
            <person name="De Vega J."/>
        </authorList>
    </citation>
    <scope>NUCLEOTIDE SEQUENCE</scope>
</reference>
<dbReference type="Proteomes" id="UP001177021">
    <property type="component" value="Unassembled WGS sequence"/>
</dbReference>
<keyword evidence="2" id="KW-1185">Reference proteome</keyword>
<organism evidence="1 2">
    <name type="scientific">Trifolium pratense</name>
    <name type="common">Red clover</name>
    <dbReference type="NCBI Taxonomy" id="57577"/>
    <lineage>
        <taxon>Eukaryota</taxon>
        <taxon>Viridiplantae</taxon>
        <taxon>Streptophyta</taxon>
        <taxon>Embryophyta</taxon>
        <taxon>Tracheophyta</taxon>
        <taxon>Spermatophyta</taxon>
        <taxon>Magnoliopsida</taxon>
        <taxon>eudicotyledons</taxon>
        <taxon>Gunneridae</taxon>
        <taxon>Pentapetalae</taxon>
        <taxon>rosids</taxon>
        <taxon>fabids</taxon>
        <taxon>Fabales</taxon>
        <taxon>Fabaceae</taxon>
        <taxon>Papilionoideae</taxon>
        <taxon>50 kb inversion clade</taxon>
        <taxon>NPAAA clade</taxon>
        <taxon>Hologalegina</taxon>
        <taxon>IRL clade</taxon>
        <taxon>Trifolieae</taxon>
        <taxon>Trifolium</taxon>
    </lineage>
</organism>